<evidence type="ECO:0008006" key="4">
    <source>
        <dbReference type="Google" id="ProtNLM"/>
    </source>
</evidence>
<keyword evidence="3" id="KW-1185">Reference proteome</keyword>
<reference evidence="2" key="2">
    <citation type="submission" date="2023-01" db="EMBL/GenBank/DDBJ databases">
        <authorList>
            <person name="Sun Q."/>
            <person name="Evtushenko L."/>
        </authorList>
    </citation>
    <scope>NUCLEOTIDE SEQUENCE</scope>
    <source>
        <strain evidence="2">VKM Ac-1069</strain>
    </source>
</reference>
<keyword evidence="1" id="KW-1133">Transmembrane helix</keyword>
<accession>A0A9W6L2J9</accession>
<keyword evidence="1" id="KW-0472">Membrane</keyword>
<dbReference type="EMBL" id="BSFQ01000003">
    <property type="protein sequence ID" value="GLL09894.1"/>
    <property type="molecule type" value="Genomic_DNA"/>
</dbReference>
<name>A0A9W6L2J9_9PSEU</name>
<dbReference type="Proteomes" id="UP001143463">
    <property type="component" value="Unassembled WGS sequence"/>
</dbReference>
<comment type="caution">
    <text evidence="2">The sequence shown here is derived from an EMBL/GenBank/DDBJ whole genome shotgun (WGS) entry which is preliminary data.</text>
</comment>
<reference evidence="2" key="1">
    <citation type="journal article" date="2014" name="Int. J. Syst. Evol. Microbiol.">
        <title>Complete genome sequence of Corynebacterium casei LMG S-19264T (=DSM 44701T), isolated from a smear-ripened cheese.</title>
        <authorList>
            <consortium name="US DOE Joint Genome Institute (JGI-PGF)"/>
            <person name="Walter F."/>
            <person name="Albersmeier A."/>
            <person name="Kalinowski J."/>
            <person name="Ruckert C."/>
        </authorList>
    </citation>
    <scope>NUCLEOTIDE SEQUENCE</scope>
    <source>
        <strain evidence="2">VKM Ac-1069</strain>
    </source>
</reference>
<evidence type="ECO:0000256" key="1">
    <source>
        <dbReference type="SAM" id="Phobius"/>
    </source>
</evidence>
<sequence length="137" mass="13780">MDESGGGSLTVPGALLALVLVLAAGLGVDGVRKAQQIATADSIAEEAARVGAQQLDIAALRAGAVRLDPARAAVAAQRYLDRSGATGSIAVVGNDRVRVRAVVRRSTVLLGLIGINELDTRGSAESEPLLMPSGGVA</sequence>
<feature type="transmembrane region" description="Helical" evidence="1">
    <location>
        <begin position="6"/>
        <end position="28"/>
    </location>
</feature>
<dbReference type="AlphaFoldDB" id="A0A9W6L2J9"/>
<dbReference type="RefSeq" id="WP_037043614.1">
    <property type="nucleotide sequence ID" value="NZ_BAAAUZ010000011.1"/>
</dbReference>
<keyword evidence="1" id="KW-0812">Transmembrane</keyword>
<evidence type="ECO:0000313" key="2">
    <source>
        <dbReference type="EMBL" id="GLL09894.1"/>
    </source>
</evidence>
<evidence type="ECO:0000313" key="3">
    <source>
        <dbReference type="Proteomes" id="UP001143463"/>
    </source>
</evidence>
<gene>
    <name evidence="2" type="ORF">GCM10017577_10340</name>
</gene>
<organism evidence="2 3">
    <name type="scientific">Pseudonocardia halophobica</name>
    <dbReference type="NCBI Taxonomy" id="29401"/>
    <lineage>
        <taxon>Bacteria</taxon>
        <taxon>Bacillati</taxon>
        <taxon>Actinomycetota</taxon>
        <taxon>Actinomycetes</taxon>
        <taxon>Pseudonocardiales</taxon>
        <taxon>Pseudonocardiaceae</taxon>
        <taxon>Pseudonocardia</taxon>
    </lineage>
</organism>
<protein>
    <recommendedName>
        <fullName evidence="4">Flp pilus-assembly TadE/G-like</fullName>
    </recommendedName>
</protein>
<proteinExistence type="predicted"/>